<dbReference type="OrthoDB" id="6350321at2759"/>
<dbReference type="HOGENOM" id="CLU_618597_0_0_1"/>
<dbReference type="OMA" id="GMMVDRI"/>
<keyword evidence="3" id="KW-1185">Reference proteome</keyword>
<evidence type="ECO:0000313" key="3">
    <source>
        <dbReference type="Proteomes" id="UP000002282"/>
    </source>
</evidence>
<sequence>MYKSRAYLPRAAKSLNPDPSRKSRKLCTEEQLFLSFAKTIPEDEDVTSDLPKFVVFDHDMPPADYMVKCIQDNECPDVIVTVNGRMFPCHRLVLSIYSKRMLKLLAGDVNNIVFEKEDLTPKAFSDAYQWMISTRGELNTSDMVDILRAAYFLDIPELLEACWITLDSPVIDELSAFRIMYEARAATNMPEVFDKLAGRLNRATLPAASTREFLSISEVQICSILKSSTLAVNSEMELLYCALMWLSHCWPQRRSSTNVVLKHIRFGYLPPTMLSKFKTKERNQVGHFGEILEEFSKSPDINQLVRDGLFDSSLIIAVYNDPNVVEENVEFKQVKLTDPRCWIRDHRCEYHRNVTTLCPNMRYVTPDQFEKYLMFLSRSRLEYPDYEIEEESDSDWEKKREIKKLMLLKSVVGMDADLDRQINLIKQKRSDRNQDPKTQIVQA</sequence>
<protein>
    <recommendedName>
        <fullName evidence="1">BTB domain-containing protein</fullName>
    </recommendedName>
</protein>
<dbReference type="Pfam" id="PF15881">
    <property type="entry name" value="DUF4734"/>
    <property type="match status" value="1"/>
</dbReference>
<proteinExistence type="predicted"/>
<dbReference type="PhylomeDB" id="B4PX60"/>
<organism evidence="2 3">
    <name type="scientific">Drosophila yakuba</name>
    <name type="common">Fruit fly</name>
    <dbReference type="NCBI Taxonomy" id="7245"/>
    <lineage>
        <taxon>Eukaryota</taxon>
        <taxon>Metazoa</taxon>
        <taxon>Ecdysozoa</taxon>
        <taxon>Arthropoda</taxon>
        <taxon>Hexapoda</taxon>
        <taxon>Insecta</taxon>
        <taxon>Pterygota</taxon>
        <taxon>Neoptera</taxon>
        <taxon>Endopterygota</taxon>
        <taxon>Diptera</taxon>
        <taxon>Brachycera</taxon>
        <taxon>Muscomorpha</taxon>
        <taxon>Ephydroidea</taxon>
        <taxon>Drosophilidae</taxon>
        <taxon>Drosophila</taxon>
        <taxon>Sophophora</taxon>
    </lineage>
</organism>
<dbReference type="Proteomes" id="UP000002282">
    <property type="component" value="Chromosome X"/>
</dbReference>
<evidence type="ECO:0000259" key="1">
    <source>
        <dbReference type="PROSITE" id="PS50097"/>
    </source>
</evidence>
<dbReference type="PANTHER" id="PTHR22667:SF0">
    <property type="entry name" value="AT01380P-RELATED"/>
    <property type="match status" value="1"/>
</dbReference>
<dbReference type="Gene3D" id="1.25.40.420">
    <property type="match status" value="1"/>
</dbReference>
<name>B4PX60_DROYA</name>
<dbReference type="PROSITE" id="PS50097">
    <property type="entry name" value="BTB"/>
    <property type="match status" value="1"/>
</dbReference>
<dbReference type="CDD" id="cd18186">
    <property type="entry name" value="BTB_POZ_ZBTB_KLHL-like"/>
    <property type="match status" value="1"/>
</dbReference>
<dbReference type="Gene3D" id="3.30.710.10">
    <property type="entry name" value="Potassium Channel Kv1.1, Chain A"/>
    <property type="match status" value="1"/>
</dbReference>
<dbReference type="AlphaFoldDB" id="B4PX60"/>
<dbReference type="EMBL" id="CM000162">
    <property type="protein sequence ID" value="EDX01823.1"/>
    <property type="molecule type" value="Genomic_DNA"/>
</dbReference>
<feature type="domain" description="BTB" evidence="1">
    <location>
        <begin position="76"/>
        <end position="140"/>
    </location>
</feature>
<dbReference type="SMART" id="SM00875">
    <property type="entry name" value="BACK"/>
    <property type="match status" value="1"/>
</dbReference>
<reference evidence="2 3" key="1">
    <citation type="journal article" date="2007" name="Nature">
        <title>Evolution of genes and genomes on the Drosophila phylogeny.</title>
        <authorList>
            <consortium name="Drosophila 12 Genomes Consortium"/>
            <person name="Clark A.G."/>
            <person name="Eisen M.B."/>
            <person name="Smith D.R."/>
            <person name="Bergman C.M."/>
            <person name="Oliver B."/>
            <person name="Markow T.A."/>
            <person name="Kaufman T.C."/>
            <person name="Kellis M."/>
            <person name="Gelbart W."/>
            <person name="Iyer V.N."/>
            <person name="Pollard D.A."/>
            <person name="Sackton T.B."/>
            <person name="Larracuente A.M."/>
            <person name="Singh N.D."/>
            <person name="Abad J.P."/>
            <person name="Abt D.N."/>
            <person name="Adryan B."/>
            <person name="Aguade M."/>
            <person name="Akashi H."/>
            <person name="Anderson W.W."/>
            <person name="Aquadro C.F."/>
            <person name="Ardell D.H."/>
            <person name="Arguello R."/>
            <person name="Artieri C.G."/>
            <person name="Barbash D.A."/>
            <person name="Barker D."/>
            <person name="Barsanti P."/>
            <person name="Batterham P."/>
            <person name="Batzoglou S."/>
            <person name="Begun D."/>
            <person name="Bhutkar A."/>
            <person name="Blanco E."/>
            <person name="Bosak S.A."/>
            <person name="Bradley R.K."/>
            <person name="Brand A.D."/>
            <person name="Brent M.R."/>
            <person name="Brooks A.N."/>
            <person name="Brown R.H."/>
            <person name="Butlin R.K."/>
            <person name="Caggese C."/>
            <person name="Calvi B.R."/>
            <person name="Bernardo de Carvalho A."/>
            <person name="Caspi A."/>
            <person name="Castrezana S."/>
            <person name="Celniker S.E."/>
            <person name="Chang J.L."/>
            <person name="Chapple C."/>
            <person name="Chatterji S."/>
            <person name="Chinwalla A."/>
            <person name="Civetta A."/>
            <person name="Clifton S.W."/>
            <person name="Comeron J.M."/>
            <person name="Costello J.C."/>
            <person name="Coyne J.A."/>
            <person name="Daub J."/>
            <person name="David R.G."/>
            <person name="Delcher A.L."/>
            <person name="Delehaunty K."/>
            <person name="Do C.B."/>
            <person name="Ebling H."/>
            <person name="Edwards K."/>
            <person name="Eickbush T."/>
            <person name="Evans J.D."/>
            <person name="Filipski A."/>
            <person name="Findeiss S."/>
            <person name="Freyhult E."/>
            <person name="Fulton L."/>
            <person name="Fulton R."/>
            <person name="Garcia A.C."/>
            <person name="Gardiner A."/>
            <person name="Garfield D.A."/>
            <person name="Garvin B.E."/>
            <person name="Gibson G."/>
            <person name="Gilbert D."/>
            <person name="Gnerre S."/>
            <person name="Godfrey J."/>
            <person name="Good R."/>
            <person name="Gotea V."/>
            <person name="Gravely B."/>
            <person name="Greenberg A.J."/>
            <person name="Griffiths-Jones S."/>
            <person name="Gross S."/>
            <person name="Guigo R."/>
            <person name="Gustafson E.A."/>
            <person name="Haerty W."/>
            <person name="Hahn M.W."/>
            <person name="Halligan D.L."/>
            <person name="Halpern A.L."/>
            <person name="Halter G.M."/>
            <person name="Han M.V."/>
            <person name="Heger A."/>
            <person name="Hillier L."/>
            <person name="Hinrichs A.S."/>
            <person name="Holmes I."/>
            <person name="Hoskins R.A."/>
            <person name="Hubisz M.J."/>
            <person name="Hultmark D."/>
            <person name="Huntley M.A."/>
            <person name="Jaffe D.B."/>
            <person name="Jagadeeshan S."/>
            <person name="Jeck W.R."/>
            <person name="Johnson J."/>
            <person name="Jones C.D."/>
            <person name="Jordan W.C."/>
            <person name="Karpen G.H."/>
            <person name="Kataoka E."/>
            <person name="Keightley P.D."/>
            <person name="Kheradpour P."/>
            <person name="Kirkness E.F."/>
            <person name="Koerich L.B."/>
            <person name="Kristiansen K."/>
            <person name="Kudrna D."/>
            <person name="Kulathinal R.J."/>
            <person name="Kumar S."/>
            <person name="Kwok R."/>
            <person name="Lander E."/>
            <person name="Langley C.H."/>
            <person name="Lapoint R."/>
            <person name="Lazzaro B.P."/>
            <person name="Lee S.J."/>
            <person name="Levesque L."/>
            <person name="Li R."/>
            <person name="Lin C.F."/>
            <person name="Lin M.F."/>
            <person name="Lindblad-Toh K."/>
            <person name="Llopart A."/>
            <person name="Long M."/>
            <person name="Low L."/>
            <person name="Lozovsky E."/>
            <person name="Lu J."/>
            <person name="Luo M."/>
            <person name="Machado C.A."/>
            <person name="Makalowski W."/>
            <person name="Marzo M."/>
            <person name="Matsuda M."/>
            <person name="Matzkin L."/>
            <person name="McAllister B."/>
            <person name="McBride C.S."/>
            <person name="McKernan B."/>
            <person name="McKernan K."/>
            <person name="Mendez-Lago M."/>
            <person name="Minx P."/>
            <person name="Mollenhauer M.U."/>
            <person name="Montooth K."/>
            <person name="Mount S.M."/>
            <person name="Mu X."/>
            <person name="Myers E."/>
            <person name="Negre B."/>
            <person name="Newfeld S."/>
            <person name="Nielsen R."/>
            <person name="Noor M.A."/>
            <person name="O'Grady P."/>
            <person name="Pachter L."/>
            <person name="Papaceit M."/>
            <person name="Parisi M.J."/>
            <person name="Parisi M."/>
            <person name="Parts L."/>
            <person name="Pedersen J.S."/>
            <person name="Pesole G."/>
            <person name="Phillippy A.M."/>
            <person name="Ponting C.P."/>
            <person name="Pop M."/>
            <person name="Porcelli D."/>
            <person name="Powell J.R."/>
            <person name="Prohaska S."/>
            <person name="Pruitt K."/>
            <person name="Puig M."/>
            <person name="Quesneville H."/>
            <person name="Ram K.R."/>
            <person name="Rand D."/>
            <person name="Rasmussen M.D."/>
            <person name="Reed L.K."/>
            <person name="Reenan R."/>
            <person name="Reily A."/>
            <person name="Remington K.A."/>
            <person name="Rieger T.T."/>
            <person name="Ritchie M.G."/>
            <person name="Robin C."/>
            <person name="Rogers Y.H."/>
            <person name="Rohde C."/>
            <person name="Rozas J."/>
            <person name="Rubenfield M.J."/>
            <person name="Ruiz A."/>
            <person name="Russo S."/>
            <person name="Salzberg S.L."/>
            <person name="Sanchez-Gracia A."/>
            <person name="Saranga D.J."/>
            <person name="Sato H."/>
            <person name="Schaeffer S.W."/>
            <person name="Schatz M.C."/>
            <person name="Schlenke T."/>
            <person name="Schwartz R."/>
            <person name="Segarra C."/>
            <person name="Singh R.S."/>
            <person name="Sirot L."/>
            <person name="Sirota M."/>
            <person name="Sisneros N.B."/>
            <person name="Smith C.D."/>
            <person name="Smith T.F."/>
            <person name="Spieth J."/>
            <person name="Stage D.E."/>
            <person name="Stark A."/>
            <person name="Stephan W."/>
            <person name="Strausberg R.L."/>
            <person name="Strempel S."/>
            <person name="Sturgill D."/>
            <person name="Sutton G."/>
            <person name="Sutton G.G."/>
            <person name="Tao W."/>
            <person name="Teichmann S."/>
            <person name="Tobari Y.N."/>
            <person name="Tomimura Y."/>
            <person name="Tsolas J.M."/>
            <person name="Valente V.L."/>
            <person name="Venter E."/>
            <person name="Venter J.C."/>
            <person name="Vicario S."/>
            <person name="Vieira F.G."/>
            <person name="Vilella A.J."/>
            <person name="Villasante A."/>
            <person name="Walenz B."/>
            <person name="Wang J."/>
            <person name="Wasserman M."/>
            <person name="Watts T."/>
            <person name="Wilson D."/>
            <person name="Wilson R.K."/>
            <person name="Wing R.A."/>
            <person name="Wolfner M.F."/>
            <person name="Wong A."/>
            <person name="Wong G.K."/>
            <person name="Wu C.I."/>
            <person name="Wu G."/>
            <person name="Yamamoto D."/>
            <person name="Yang H.P."/>
            <person name="Yang S.P."/>
            <person name="Yorke J.A."/>
            <person name="Yoshida K."/>
            <person name="Zdobnov E."/>
            <person name="Zhang P."/>
            <person name="Zhang Y."/>
            <person name="Zimin A.V."/>
            <person name="Baldwin J."/>
            <person name="Abdouelleil A."/>
            <person name="Abdulkadir J."/>
            <person name="Abebe A."/>
            <person name="Abera B."/>
            <person name="Abreu J."/>
            <person name="Acer S.C."/>
            <person name="Aftuck L."/>
            <person name="Alexander A."/>
            <person name="An P."/>
            <person name="Anderson E."/>
            <person name="Anderson S."/>
            <person name="Arachi H."/>
            <person name="Azer M."/>
            <person name="Bachantsang P."/>
            <person name="Barry A."/>
            <person name="Bayul T."/>
            <person name="Berlin A."/>
            <person name="Bessette D."/>
            <person name="Bloom T."/>
            <person name="Blye J."/>
            <person name="Boguslavskiy L."/>
            <person name="Bonnet C."/>
            <person name="Boukhgalter B."/>
            <person name="Bourzgui I."/>
            <person name="Brown A."/>
            <person name="Cahill P."/>
            <person name="Channer S."/>
            <person name="Cheshatsang Y."/>
            <person name="Chuda L."/>
            <person name="Citroen M."/>
            <person name="Collymore A."/>
            <person name="Cooke P."/>
            <person name="Costello M."/>
            <person name="D'Aco K."/>
            <person name="Daza R."/>
            <person name="De Haan G."/>
            <person name="DeGray S."/>
            <person name="DeMaso C."/>
            <person name="Dhargay N."/>
            <person name="Dooley K."/>
            <person name="Dooley E."/>
            <person name="Doricent M."/>
            <person name="Dorje P."/>
            <person name="Dorjee K."/>
            <person name="Dupes A."/>
            <person name="Elong R."/>
            <person name="Falk J."/>
            <person name="Farina A."/>
            <person name="Faro S."/>
            <person name="Ferguson D."/>
            <person name="Fisher S."/>
            <person name="Foley C.D."/>
            <person name="Franke A."/>
            <person name="Friedrich D."/>
            <person name="Gadbois L."/>
            <person name="Gearin G."/>
            <person name="Gearin C.R."/>
            <person name="Giannoukos G."/>
            <person name="Goode T."/>
            <person name="Graham J."/>
            <person name="Grandbois E."/>
            <person name="Grewal S."/>
            <person name="Gyaltsen K."/>
            <person name="Hafez N."/>
            <person name="Hagos B."/>
            <person name="Hall J."/>
            <person name="Henson C."/>
            <person name="Hollinger A."/>
            <person name="Honan T."/>
            <person name="Huard M.D."/>
            <person name="Hughes L."/>
            <person name="Hurhula B."/>
            <person name="Husby M.E."/>
            <person name="Kamat A."/>
            <person name="Kanga B."/>
            <person name="Kashin S."/>
            <person name="Khazanovich D."/>
            <person name="Kisner P."/>
            <person name="Lance K."/>
            <person name="Lara M."/>
            <person name="Lee W."/>
            <person name="Lennon N."/>
            <person name="Letendre F."/>
            <person name="LeVine R."/>
            <person name="Lipovsky A."/>
            <person name="Liu X."/>
            <person name="Liu J."/>
            <person name="Liu S."/>
            <person name="Lokyitsang T."/>
            <person name="Lokyitsang Y."/>
            <person name="Lubonja R."/>
            <person name="Lui A."/>
            <person name="MacDonald P."/>
            <person name="Magnisalis V."/>
            <person name="Maru K."/>
            <person name="Matthews C."/>
            <person name="McCusker W."/>
            <person name="McDonough S."/>
            <person name="Mehta T."/>
            <person name="Meldrim J."/>
            <person name="Meneus L."/>
            <person name="Mihai O."/>
            <person name="Mihalev A."/>
            <person name="Mihova T."/>
            <person name="Mittelman R."/>
            <person name="Mlenga V."/>
            <person name="Montmayeur A."/>
            <person name="Mulrain L."/>
            <person name="Navidi A."/>
            <person name="Naylor J."/>
            <person name="Negash T."/>
            <person name="Nguyen T."/>
            <person name="Nguyen N."/>
            <person name="Nicol R."/>
            <person name="Norbu C."/>
            <person name="Norbu N."/>
            <person name="Novod N."/>
            <person name="O'Neill B."/>
            <person name="Osman S."/>
            <person name="Markiewicz E."/>
            <person name="Oyono O.L."/>
            <person name="Patti C."/>
            <person name="Phunkhang P."/>
            <person name="Pierre F."/>
            <person name="Priest M."/>
            <person name="Raghuraman S."/>
            <person name="Rege F."/>
            <person name="Reyes R."/>
            <person name="Rise C."/>
            <person name="Rogov P."/>
            <person name="Ross K."/>
            <person name="Ryan E."/>
            <person name="Settipalli S."/>
            <person name="Shea T."/>
            <person name="Sherpa N."/>
            <person name="Shi L."/>
            <person name="Shih D."/>
            <person name="Sparrow T."/>
            <person name="Spaulding J."/>
            <person name="Stalker J."/>
            <person name="Stange-Thomann N."/>
            <person name="Stavropoulos S."/>
            <person name="Stone C."/>
            <person name="Strader C."/>
            <person name="Tesfaye S."/>
            <person name="Thomson T."/>
            <person name="Thoulutsang Y."/>
            <person name="Thoulutsang D."/>
            <person name="Topham K."/>
            <person name="Topping I."/>
            <person name="Tsamla T."/>
            <person name="Vassiliev H."/>
            <person name="Vo A."/>
            <person name="Wangchuk T."/>
            <person name="Wangdi T."/>
            <person name="Weiand M."/>
            <person name="Wilkinson J."/>
            <person name="Wilson A."/>
            <person name="Yadav S."/>
            <person name="Young G."/>
            <person name="Yu Q."/>
            <person name="Zembek L."/>
            <person name="Zhong D."/>
            <person name="Zimmer A."/>
            <person name="Zwirko Z."/>
            <person name="Jaffe D.B."/>
            <person name="Alvarez P."/>
            <person name="Brockman W."/>
            <person name="Butler J."/>
            <person name="Chin C."/>
            <person name="Gnerre S."/>
            <person name="Grabherr M."/>
            <person name="Kleber M."/>
            <person name="Mauceli E."/>
            <person name="MacCallum I."/>
        </authorList>
    </citation>
    <scope>NUCLEOTIDE SEQUENCE [LARGE SCALE GENOMIC DNA]</scope>
    <source>
        <strain evidence="3">Tai18E2 / Tucson 14021-0261.01</strain>
    </source>
</reference>
<dbReference type="InterPro" id="IPR011705">
    <property type="entry name" value="BACK"/>
</dbReference>
<accession>B4PX60</accession>
<dbReference type="SMART" id="SM00225">
    <property type="entry name" value="BTB"/>
    <property type="match status" value="1"/>
</dbReference>
<dbReference type="InterPro" id="IPR031750">
    <property type="entry name" value="DUF4734"/>
</dbReference>
<dbReference type="InterPro" id="IPR011333">
    <property type="entry name" value="SKP1/BTB/POZ_sf"/>
</dbReference>
<dbReference type="KEGG" id="dya:Dyak_GE17216"/>
<dbReference type="Pfam" id="PF00651">
    <property type="entry name" value="BTB"/>
    <property type="match status" value="1"/>
</dbReference>
<dbReference type="Pfam" id="PF07707">
    <property type="entry name" value="BACK"/>
    <property type="match status" value="1"/>
</dbReference>
<dbReference type="PANTHER" id="PTHR22667">
    <property type="entry name" value="AT01380P-RELATED"/>
    <property type="match status" value="1"/>
</dbReference>
<evidence type="ECO:0000313" key="2">
    <source>
        <dbReference type="EMBL" id="EDX01823.1"/>
    </source>
</evidence>
<dbReference type="SUPFAM" id="SSF54695">
    <property type="entry name" value="POZ domain"/>
    <property type="match status" value="1"/>
</dbReference>
<dbReference type="InterPro" id="IPR000210">
    <property type="entry name" value="BTB/POZ_dom"/>
</dbReference>
<reference evidence="2 3" key="2">
    <citation type="journal article" date="2007" name="PLoS Biol.">
        <title>Principles of genome evolution in the Drosophila melanogaster species group.</title>
        <authorList>
            <person name="Ranz J.M."/>
            <person name="Maurin D."/>
            <person name="Chan Y.S."/>
            <person name="von Grotthuss M."/>
            <person name="Hillier L.W."/>
            <person name="Roote J."/>
            <person name="Ashburner M."/>
            <person name="Bergman C.M."/>
        </authorList>
    </citation>
    <scope>NUCLEOTIDE SEQUENCE [LARGE SCALE GENOMIC DNA]</scope>
    <source>
        <strain evidence="3">Tai18E2 / Tucson 14021-0261.01</strain>
    </source>
</reference>
<gene>
    <name evidence="2" type="primary">Dyak\GE17216</name>
    <name evidence="2" type="synonym">dyak_GLEANR_18565</name>
    <name evidence="2" type="synonym">GE17216</name>
    <name evidence="2" type="ORF">Dyak_GE17216</name>
</gene>